<sequence>MSENKPLVVSDIKPYLLFKYDNKEDVYCIGSLEKDKYIEVNQKLKDKILNVISYFDGENTLDDIKYKLENKDKIKINVDKLYNLLNKSGLIENSNNINIEKNEYEKYGVNILTLELKKFYNFFKFLSKYINFIIFISIFIIIISIPNFILVLKQMLYLNIFKIVNSSTLSVIISISITTLSVIFHEFSHAIVATRFGLKPKKFKVSLYLYLNPIAYIIIPGIYTIERKKRIYIWLAGVYCNLLILSSSILLQKITTGVVHNIFMVTCYSNLGLMIGNLVPFLPLDGYFVLSTLLKIPNLRKKSFKSFKSFLKFNPKSNSKSFKGIYLCYFTVSVIMILYLIFSQFSQMYYNFMIGWRINNNVLDGINEIKIYVLIMMMSLYSIIRPKLKHNRKVSCTNTFSN</sequence>
<feature type="transmembrane region" description="Helical" evidence="1">
    <location>
        <begin position="129"/>
        <end position="151"/>
    </location>
</feature>
<dbReference type="CDD" id="cd05709">
    <property type="entry name" value="S2P-M50"/>
    <property type="match status" value="1"/>
</dbReference>
<dbReference type="HOGENOM" id="CLU_695802_0_0_9"/>
<dbReference type="OrthoDB" id="1906242at2"/>
<dbReference type="STRING" id="86416.Clopa_1713"/>
<proteinExistence type="predicted"/>
<dbReference type="AlphaFoldDB" id="R4K7Z8"/>
<evidence type="ECO:0000313" key="3">
    <source>
        <dbReference type="Proteomes" id="UP000013523"/>
    </source>
</evidence>
<organism evidence="2 3">
    <name type="scientific">Clostridium pasteurianum BC1</name>
    <dbReference type="NCBI Taxonomy" id="86416"/>
    <lineage>
        <taxon>Bacteria</taxon>
        <taxon>Bacillati</taxon>
        <taxon>Bacillota</taxon>
        <taxon>Clostridia</taxon>
        <taxon>Eubacteriales</taxon>
        <taxon>Clostridiaceae</taxon>
        <taxon>Clostridium</taxon>
    </lineage>
</organism>
<keyword evidence="1" id="KW-0472">Membrane</keyword>
<keyword evidence="2" id="KW-0645">Protease</keyword>
<feature type="transmembrane region" description="Helical" evidence="1">
    <location>
        <begin position="326"/>
        <end position="345"/>
    </location>
</feature>
<dbReference type="KEGG" id="cpas:Clopa_1713"/>
<dbReference type="eggNOG" id="COG1994">
    <property type="taxonomic scope" value="Bacteria"/>
</dbReference>
<dbReference type="RefSeq" id="WP_015614953.1">
    <property type="nucleotide sequence ID" value="NC_021182.1"/>
</dbReference>
<keyword evidence="2" id="KW-0378">Hydrolase</keyword>
<feature type="transmembrane region" description="Helical" evidence="1">
    <location>
        <begin position="365"/>
        <end position="384"/>
    </location>
</feature>
<evidence type="ECO:0000313" key="2">
    <source>
        <dbReference type="EMBL" id="AGK96634.1"/>
    </source>
</evidence>
<reference evidence="2 3" key="1">
    <citation type="submission" date="2012-01" db="EMBL/GenBank/DDBJ databases">
        <title>Complete sequence of chromosome of Clostridium pasteurianum BC1.</title>
        <authorList>
            <consortium name="US DOE Joint Genome Institute"/>
            <person name="Lucas S."/>
            <person name="Han J."/>
            <person name="Lapidus A."/>
            <person name="Cheng J.-F."/>
            <person name="Goodwin L."/>
            <person name="Pitluck S."/>
            <person name="Peters L."/>
            <person name="Mikhailova N."/>
            <person name="Teshima H."/>
            <person name="Detter J.C."/>
            <person name="Han C."/>
            <person name="Tapia R."/>
            <person name="Land M."/>
            <person name="Hauser L."/>
            <person name="Kyrpides N."/>
            <person name="Ivanova N."/>
            <person name="Pagani I."/>
            <person name="Dunn J."/>
            <person name="Taghavi S."/>
            <person name="Francis A."/>
            <person name="van der Lelie D."/>
            <person name="Woyke T."/>
        </authorList>
    </citation>
    <scope>NUCLEOTIDE SEQUENCE [LARGE SCALE GENOMIC DNA]</scope>
    <source>
        <strain evidence="2 3">BC1</strain>
    </source>
</reference>
<feature type="transmembrane region" description="Helical" evidence="1">
    <location>
        <begin position="205"/>
        <end position="225"/>
    </location>
</feature>
<accession>R4K7Z8</accession>
<keyword evidence="1" id="KW-1133">Transmembrane helix</keyword>
<name>R4K7Z8_CLOPA</name>
<feature type="transmembrane region" description="Helical" evidence="1">
    <location>
        <begin position="232"/>
        <end position="251"/>
    </location>
</feature>
<feature type="transmembrane region" description="Helical" evidence="1">
    <location>
        <begin position="163"/>
        <end position="185"/>
    </location>
</feature>
<dbReference type="GO" id="GO:0008233">
    <property type="term" value="F:peptidase activity"/>
    <property type="evidence" value="ECO:0007669"/>
    <property type="project" value="UniProtKB-KW"/>
</dbReference>
<feature type="transmembrane region" description="Helical" evidence="1">
    <location>
        <begin position="271"/>
        <end position="294"/>
    </location>
</feature>
<keyword evidence="1" id="KW-0812">Transmembrane</keyword>
<protein>
    <submittedName>
        <fullName evidence="2">Zn-dependent protease</fullName>
    </submittedName>
</protein>
<dbReference type="EMBL" id="CP003261">
    <property type="protein sequence ID" value="AGK96634.1"/>
    <property type="molecule type" value="Genomic_DNA"/>
</dbReference>
<dbReference type="Proteomes" id="UP000013523">
    <property type="component" value="Chromosome"/>
</dbReference>
<dbReference type="GO" id="GO:0006508">
    <property type="term" value="P:proteolysis"/>
    <property type="evidence" value="ECO:0007669"/>
    <property type="project" value="UniProtKB-KW"/>
</dbReference>
<dbReference type="PATRIC" id="fig|86416.3.peg.1688"/>
<keyword evidence="3" id="KW-1185">Reference proteome</keyword>
<gene>
    <name evidence="2" type="ORF">Clopa_1713</name>
</gene>
<evidence type="ECO:0000256" key="1">
    <source>
        <dbReference type="SAM" id="Phobius"/>
    </source>
</evidence>